<keyword evidence="1" id="KW-0472">Membrane</keyword>
<dbReference type="EMBL" id="MCGR01000057">
    <property type="protein sequence ID" value="ORY69309.1"/>
    <property type="molecule type" value="Genomic_DNA"/>
</dbReference>
<proteinExistence type="predicted"/>
<protein>
    <submittedName>
        <fullName evidence="2">Uncharacterized protein</fullName>
    </submittedName>
</protein>
<keyword evidence="1" id="KW-1133">Transmembrane helix</keyword>
<dbReference type="Proteomes" id="UP000193467">
    <property type="component" value="Unassembled WGS sequence"/>
</dbReference>
<accession>A0A1Y2ECJ4</accession>
<dbReference type="AlphaFoldDB" id="A0A1Y2ECJ4"/>
<feature type="transmembrane region" description="Helical" evidence="1">
    <location>
        <begin position="111"/>
        <end position="130"/>
    </location>
</feature>
<dbReference type="OrthoDB" id="2528019at2759"/>
<evidence type="ECO:0000313" key="2">
    <source>
        <dbReference type="EMBL" id="ORY69309.1"/>
    </source>
</evidence>
<evidence type="ECO:0000256" key="1">
    <source>
        <dbReference type="SAM" id="Phobius"/>
    </source>
</evidence>
<comment type="caution">
    <text evidence="2">The sequence shown here is derived from an EMBL/GenBank/DDBJ whole genome shotgun (WGS) entry which is preliminary data.</text>
</comment>
<organism evidence="2 3">
    <name type="scientific">Leucosporidium creatinivorum</name>
    <dbReference type="NCBI Taxonomy" id="106004"/>
    <lineage>
        <taxon>Eukaryota</taxon>
        <taxon>Fungi</taxon>
        <taxon>Dikarya</taxon>
        <taxon>Basidiomycota</taxon>
        <taxon>Pucciniomycotina</taxon>
        <taxon>Microbotryomycetes</taxon>
        <taxon>Leucosporidiales</taxon>
        <taxon>Leucosporidium</taxon>
    </lineage>
</organism>
<evidence type="ECO:0000313" key="3">
    <source>
        <dbReference type="Proteomes" id="UP000193467"/>
    </source>
</evidence>
<feature type="transmembrane region" description="Helical" evidence="1">
    <location>
        <begin position="249"/>
        <end position="276"/>
    </location>
</feature>
<feature type="transmembrane region" description="Helical" evidence="1">
    <location>
        <begin position="211"/>
        <end position="237"/>
    </location>
</feature>
<reference evidence="2 3" key="1">
    <citation type="submission" date="2016-07" db="EMBL/GenBank/DDBJ databases">
        <title>Pervasive Adenine N6-methylation of Active Genes in Fungi.</title>
        <authorList>
            <consortium name="DOE Joint Genome Institute"/>
            <person name="Mondo S.J."/>
            <person name="Dannebaum R.O."/>
            <person name="Kuo R.C."/>
            <person name="Labutti K."/>
            <person name="Haridas S."/>
            <person name="Kuo A."/>
            <person name="Salamov A."/>
            <person name="Ahrendt S.R."/>
            <person name="Lipzen A."/>
            <person name="Sullivan W."/>
            <person name="Andreopoulos W.B."/>
            <person name="Clum A."/>
            <person name="Lindquist E."/>
            <person name="Daum C."/>
            <person name="Ramamoorthy G.K."/>
            <person name="Gryganskyi A."/>
            <person name="Culley D."/>
            <person name="Magnuson J.K."/>
            <person name="James T.Y."/>
            <person name="O'Malley M.A."/>
            <person name="Stajich J.E."/>
            <person name="Spatafora J.W."/>
            <person name="Visel A."/>
            <person name="Grigoriev I.V."/>
        </authorList>
    </citation>
    <scope>NUCLEOTIDE SEQUENCE [LARGE SCALE GENOMIC DNA]</scope>
    <source>
        <strain evidence="2 3">62-1032</strain>
    </source>
</reference>
<sequence>MAWDQGWSSGSSWGPSSSCALSGNSQLHAHLLGGQVVSRSDLAPSAVLSVVFFLLLAGLLYQFWRHRYLIIIPAAIGILALALAFAIRAGIAGKHEYTPPRLATQVEQELLVISQLLLIVVHVDLSKALLHRAGMTSRPSRFAYATYVVALLCFILSTVAISRAPIPINSLWPDFKYTQLRVAAASIAFVWVLGHALWLPFEKAMLPFLPLVELGLLIVFAWFLVVPSFYAFLFTVVNKDDSPLVCSALWFYLAVGLFQFLGAVPLLVVAFINFGLNGEMDLQRALNAEAAAHWEDEHEALHAAEEELLEAQLIEEAERAHLAGEQHAVEHNAAHQGLHLDF</sequence>
<feature type="transmembrane region" description="Helical" evidence="1">
    <location>
        <begin position="68"/>
        <end position="91"/>
    </location>
</feature>
<name>A0A1Y2ECJ4_9BASI</name>
<dbReference type="InParanoid" id="A0A1Y2ECJ4"/>
<gene>
    <name evidence="2" type="ORF">BCR35DRAFT_334328</name>
</gene>
<keyword evidence="1" id="KW-0812">Transmembrane</keyword>
<feature type="transmembrane region" description="Helical" evidence="1">
    <location>
        <begin position="182"/>
        <end position="199"/>
    </location>
</feature>
<feature type="transmembrane region" description="Helical" evidence="1">
    <location>
        <begin position="42"/>
        <end position="61"/>
    </location>
</feature>
<feature type="transmembrane region" description="Helical" evidence="1">
    <location>
        <begin position="142"/>
        <end position="162"/>
    </location>
</feature>
<keyword evidence="3" id="KW-1185">Reference proteome</keyword>